<dbReference type="Pfam" id="PF02759">
    <property type="entry name" value="RUN"/>
    <property type="match status" value="1"/>
</dbReference>
<dbReference type="InterPro" id="IPR025258">
    <property type="entry name" value="RH_dom"/>
</dbReference>
<feature type="domain" description="RUN" evidence="6">
    <location>
        <begin position="28"/>
        <end position="161"/>
    </location>
</feature>
<evidence type="ECO:0000256" key="5">
    <source>
        <dbReference type="SAM" id="MobiDB-lite"/>
    </source>
</evidence>
<dbReference type="PROSITE" id="PS50826">
    <property type="entry name" value="RUN"/>
    <property type="match status" value="1"/>
</dbReference>
<evidence type="ECO:0000256" key="4">
    <source>
        <dbReference type="ARBA" id="ARBA00023006"/>
    </source>
</evidence>
<keyword evidence="8" id="KW-1185">Reference proteome</keyword>
<accession>A0A9P0H817</accession>
<evidence type="ECO:0000256" key="2">
    <source>
        <dbReference type="ARBA" id="ARBA00022553"/>
    </source>
</evidence>
<dbReference type="GO" id="GO:0006914">
    <property type="term" value="P:autophagy"/>
    <property type="evidence" value="ECO:0007669"/>
    <property type="project" value="UniProtKB-KW"/>
</dbReference>
<evidence type="ECO:0000256" key="3">
    <source>
        <dbReference type="ARBA" id="ARBA00022753"/>
    </source>
</evidence>
<dbReference type="Proteomes" id="UP001152798">
    <property type="component" value="Chromosome 3"/>
</dbReference>
<keyword evidence="2" id="KW-0597">Phosphoprotein</keyword>
<dbReference type="Pfam" id="PF13901">
    <property type="entry name" value="RH_dom"/>
    <property type="match status" value="1"/>
</dbReference>
<dbReference type="Gene3D" id="1.20.58.900">
    <property type="match status" value="1"/>
</dbReference>
<dbReference type="EMBL" id="OV725079">
    <property type="protein sequence ID" value="CAH1397130.1"/>
    <property type="molecule type" value="Genomic_DNA"/>
</dbReference>
<protein>
    <recommendedName>
        <fullName evidence="6">RUN domain-containing protein</fullName>
    </recommendedName>
</protein>
<gene>
    <name evidence="7" type="ORF">NEZAVI_LOCUS7044</name>
</gene>
<name>A0A9P0H817_NEZVI</name>
<evidence type="ECO:0000259" key="6">
    <source>
        <dbReference type="PROSITE" id="PS50826"/>
    </source>
</evidence>
<feature type="compositionally biased region" description="Polar residues" evidence="5">
    <location>
        <begin position="364"/>
        <end position="382"/>
    </location>
</feature>
<dbReference type="CDD" id="cd17686">
    <property type="entry name" value="RUN_RUBCN"/>
    <property type="match status" value="1"/>
</dbReference>
<dbReference type="InterPro" id="IPR004012">
    <property type="entry name" value="Run_dom"/>
</dbReference>
<keyword evidence="3" id="KW-0967">Endosome</keyword>
<dbReference type="InterPro" id="IPR037213">
    <property type="entry name" value="Run_dom_sf"/>
</dbReference>
<dbReference type="InterPro" id="IPR048569">
    <property type="entry name" value="RUBC_PIKBD"/>
</dbReference>
<keyword evidence="4" id="KW-0072">Autophagy</keyword>
<dbReference type="SMART" id="SM01175">
    <property type="entry name" value="DUF4206"/>
    <property type="match status" value="1"/>
</dbReference>
<feature type="region of interest" description="Disordered" evidence="5">
    <location>
        <begin position="357"/>
        <end position="403"/>
    </location>
</feature>
<dbReference type="OrthoDB" id="10067503at2759"/>
<organism evidence="7 8">
    <name type="scientific">Nezara viridula</name>
    <name type="common">Southern green stink bug</name>
    <name type="synonym">Cimex viridulus</name>
    <dbReference type="NCBI Taxonomy" id="85310"/>
    <lineage>
        <taxon>Eukaryota</taxon>
        <taxon>Metazoa</taxon>
        <taxon>Ecdysozoa</taxon>
        <taxon>Arthropoda</taxon>
        <taxon>Hexapoda</taxon>
        <taxon>Insecta</taxon>
        <taxon>Pterygota</taxon>
        <taxon>Neoptera</taxon>
        <taxon>Paraneoptera</taxon>
        <taxon>Hemiptera</taxon>
        <taxon>Heteroptera</taxon>
        <taxon>Panheteroptera</taxon>
        <taxon>Pentatomomorpha</taxon>
        <taxon>Pentatomoidea</taxon>
        <taxon>Pentatomidae</taxon>
        <taxon>Pentatominae</taxon>
        <taxon>Nezara</taxon>
    </lineage>
</organism>
<dbReference type="PANTHER" id="PTHR45971">
    <property type="entry name" value="PHOX (PX) DOMAIN-CONTAINING PROTEIN"/>
    <property type="match status" value="1"/>
</dbReference>
<evidence type="ECO:0000256" key="1">
    <source>
        <dbReference type="ARBA" id="ARBA00004603"/>
    </source>
</evidence>
<reference evidence="7" key="1">
    <citation type="submission" date="2022-01" db="EMBL/GenBank/DDBJ databases">
        <authorList>
            <person name="King R."/>
        </authorList>
    </citation>
    <scope>NUCLEOTIDE SEQUENCE</scope>
</reference>
<evidence type="ECO:0000313" key="8">
    <source>
        <dbReference type="Proteomes" id="UP001152798"/>
    </source>
</evidence>
<dbReference type="AlphaFoldDB" id="A0A9P0H817"/>
<sequence>MEEVHRELLSSLKTIVEGLLSCQVANVWNVYGGLNRLHTILQRILKHEFKIFKDNGEEDCWKFVEGLSWLQPNLASSPTPISASSSPMHQHTDPAMVWLHNSLETHTLSEKLSWLISDSSHLSACYTDQAFLCQRDYAEATLVCLKAVEQNRLFLLSDIPPRLYYTRIPGKMHRRCSSLPETLKPPKPACSVTVTKENASPTASWGSLPVLAEPVRPVPSSSSTVPASPAIKKVPKRVAAASESSGESFISYKSRFKKKSFIEDGGGRSILPMRTGYFPRPRRGQSLTSFLRSRVFASAELDRENAHFSVSEAIIAAIEQVKWEVTVEEESDEEIRDLKDKLRERRRKCEVEKRVWPVSDSGCGETSPSPKTSASGGSTDSLSTDEETDLENKEEPVSPENTNSAEGVALSLLKQFSGKHLPKASEIDWLVSEKDAPQQLLPLPESLAATPPDDDMRDATELRGTQLWAPPRPQVIFTVHPPQRRAVVMARQKFRCAGCGMKIAEEYMGRLRYCEYLGRYFCTGCHSGNTSIIPGRILAKWDFSKYPVSNFSSKLLEGMYSDPLFCPADVNVHLYRRVKLLERTKLLRLRLTYLKGFLMTCRFAKIEQNELKKEPDYMLQVTEIYSLEDLCSLKAGKLPERLARLATLCINHVSNCPLCQGRGFMCEICRSPQVIYPWELDKVVRCTECGSCRHASCVASQCPRCERQAKRLSAKAS</sequence>
<dbReference type="GO" id="GO:1901981">
    <property type="term" value="F:phosphatidylinositol phosphate binding"/>
    <property type="evidence" value="ECO:0007669"/>
    <property type="project" value="TreeGrafter"/>
</dbReference>
<evidence type="ECO:0000313" key="7">
    <source>
        <dbReference type="EMBL" id="CAH1397130.1"/>
    </source>
</evidence>
<comment type="subcellular location">
    <subcellularLocation>
        <location evidence="1">Late endosome</location>
    </subcellularLocation>
</comment>
<dbReference type="Pfam" id="PF21054">
    <property type="entry name" value="RUBC_PIKBD"/>
    <property type="match status" value="1"/>
</dbReference>
<dbReference type="InterPro" id="IPR052428">
    <property type="entry name" value="Autophagy_HostDef_Reg"/>
</dbReference>
<dbReference type="SUPFAM" id="SSF140741">
    <property type="entry name" value="RUN domain-like"/>
    <property type="match status" value="1"/>
</dbReference>
<proteinExistence type="predicted"/>
<dbReference type="GO" id="GO:0005770">
    <property type="term" value="C:late endosome"/>
    <property type="evidence" value="ECO:0007669"/>
    <property type="project" value="UniProtKB-SubCell"/>
</dbReference>
<dbReference type="PANTHER" id="PTHR45971:SF1">
    <property type="entry name" value="RUBICON, ISOFORM A"/>
    <property type="match status" value="1"/>
</dbReference>